<evidence type="ECO:0000313" key="6">
    <source>
        <dbReference type="EMBL" id="QNR25504.1"/>
    </source>
</evidence>
<evidence type="ECO:0000313" key="7">
    <source>
        <dbReference type="Proteomes" id="UP000516305"/>
    </source>
</evidence>
<dbReference type="InterPro" id="IPR036737">
    <property type="entry name" value="OmpA-like_sf"/>
</dbReference>
<dbReference type="InterPro" id="IPR011250">
    <property type="entry name" value="OMP/PagP_B-barrel"/>
</dbReference>
<feature type="domain" description="OmpA-like" evidence="5">
    <location>
        <begin position="294"/>
        <end position="398"/>
    </location>
</feature>
<dbReference type="EMBL" id="CP060139">
    <property type="protein sequence ID" value="QNR25504.1"/>
    <property type="molecule type" value="Genomic_DNA"/>
</dbReference>
<keyword evidence="7" id="KW-1185">Reference proteome</keyword>
<keyword evidence="2" id="KW-0472">Membrane</keyword>
<feature type="coiled-coil region" evidence="3">
    <location>
        <begin position="254"/>
        <end position="305"/>
    </location>
</feature>
<evidence type="ECO:0000256" key="3">
    <source>
        <dbReference type="SAM" id="Coils"/>
    </source>
</evidence>
<reference evidence="6 7" key="1">
    <citation type="submission" date="2020-08" db="EMBL/GenBank/DDBJ databases">
        <title>Croceimicrobium hydrocarbonivorans gen. nov., sp. nov., a novel marine bacterium isolated from a bacterial consortium that degrades polyethylene terephthalate.</title>
        <authorList>
            <person name="Liu R."/>
        </authorList>
    </citation>
    <scope>NUCLEOTIDE SEQUENCE [LARGE SCALE GENOMIC DNA]</scope>
    <source>
        <strain evidence="6 7">A20-9</strain>
    </source>
</reference>
<evidence type="ECO:0000256" key="4">
    <source>
        <dbReference type="SAM" id="SignalP"/>
    </source>
</evidence>
<keyword evidence="3" id="KW-0175">Coiled coil</keyword>
<dbReference type="Gene3D" id="2.40.160.20">
    <property type="match status" value="1"/>
</dbReference>
<feature type="signal peptide" evidence="4">
    <location>
        <begin position="1"/>
        <end position="19"/>
    </location>
</feature>
<proteinExistence type="predicted"/>
<dbReference type="Pfam" id="PF13505">
    <property type="entry name" value="OMP_b-brl"/>
    <property type="match status" value="1"/>
</dbReference>
<accession>A0A7H0VIF6</accession>
<organism evidence="6 7">
    <name type="scientific">Croceimicrobium hydrocarbonivorans</name>
    <dbReference type="NCBI Taxonomy" id="2761580"/>
    <lineage>
        <taxon>Bacteria</taxon>
        <taxon>Pseudomonadati</taxon>
        <taxon>Bacteroidota</taxon>
        <taxon>Flavobacteriia</taxon>
        <taxon>Flavobacteriales</taxon>
        <taxon>Owenweeksiaceae</taxon>
        <taxon>Croceimicrobium</taxon>
    </lineage>
</organism>
<dbReference type="SUPFAM" id="SSF56925">
    <property type="entry name" value="OMPA-like"/>
    <property type="match status" value="1"/>
</dbReference>
<protein>
    <submittedName>
        <fullName evidence="6">OmpA family protein</fullName>
    </submittedName>
</protein>
<sequence length="398" mass="44526">MKKLVALLLVTASSFSAQAQSGGTDLNANLKPWTFGLRGMHVYDLPSYRFDGPLAQDMYGLNGPKTNFDMGFELYLEYMFNPLIGVQLSHRRASISGASDVEYYSGKFNLTGLDGIFIWNNLNPGMVNRRWNVYTKIGLGYGSYDSEQFLLADDAPDQANNDNFWGGRVGMGLQYEINNAWRVDLEVLYNVAYDDGFDGFNEAAGSDTYLTTALGVAYTFGSKEKKPTYTVDYFGIDYLNVKGQSQDSTPMVNQSKIEDLSNSLNEQEDELEAKESKISSLKDELDALKEEAAKSKSTLANVEEVYFAFDSDRLSAEAKKSLARIAQRKPAKVVLTAYADKVGSDDYNNNLKQRRATAVKDFLMQFGMTDAQISIQMGETMPFDENDQFLNRKVSLQF</sequence>
<keyword evidence="1 4" id="KW-0732">Signal</keyword>
<evidence type="ECO:0000259" key="5">
    <source>
        <dbReference type="PROSITE" id="PS51123"/>
    </source>
</evidence>
<dbReference type="GO" id="GO:0016020">
    <property type="term" value="C:membrane"/>
    <property type="evidence" value="ECO:0007669"/>
    <property type="project" value="UniProtKB-UniRule"/>
</dbReference>
<dbReference type="Pfam" id="PF00691">
    <property type="entry name" value="OmpA"/>
    <property type="match status" value="1"/>
</dbReference>
<evidence type="ECO:0000256" key="1">
    <source>
        <dbReference type="ARBA" id="ARBA00022729"/>
    </source>
</evidence>
<dbReference type="Gene3D" id="3.30.1330.60">
    <property type="entry name" value="OmpA-like domain"/>
    <property type="match status" value="1"/>
</dbReference>
<dbReference type="SUPFAM" id="SSF103088">
    <property type="entry name" value="OmpA-like"/>
    <property type="match status" value="1"/>
</dbReference>
<dbReference type="InterPro" id="IPR027385">
    <property type="entry name" value="Beta-barrel_OMP"/>
</dbReference>
<dbReference type="PANTHER" id="PTHR30329:SF21">
    <property type="entry name" value="LIPOPROTEIN YIAD-RELATED"/>
    <property type="match status" value="1"/>
</dbReference>
<dbReference type="KEGG" id="chyd:H4K34_06595"/>
<dbReference type="Proteomes" id="UP000516305">
    <property type="component" value="Chromosome"/>
</dbReference>
<dbReference type="InterPro" id="IPR006665">
    <property type="entry name" value="OmpA-like"/>
</dbReference>
<gene>
    <name evidence="6" type="ORF">H4K34_06595</name>
</gene>
<feature type="chain" id="PRO_5028933268" evidence="4">
    <location>
        <begin position="20"/>
        <end position="398"/>
    </location>
</feature>
<name>A0A7H0VIF6_9FLAO</name>
<dbReference type="InterPro" id="IPR050330">
    <property type="entry name" value="Bact_OuterMem_StrucFunc"/>
</dbReference>
<dbReference type="AlphaFoldDB" id="A0A7H0VIF6"/>
<dbReference type="PROSITE" id="PS51123">
    <property type="entry name" value="OMPA_2"/>
    <property type="match status" value="1"/>
</dbReference>
<dbReference type="CDD" id="cd07185">
    <property type="entry name" value="OmpA_C-like"/>
    <property type="match status" value="1"/>
</dbReference>
<evidence type="ECO:0000256" key="2">
    <source>
        <dbReference type="PROSITE-ProRule" id="PRU00473"/>
    </source>
</evidence>
<dbReference type="RefSeq" id="WP_210760031.1">
    <property type="nucleotide sequence ID" value="NZ_CP060139.1"/>
</dbReference>
<dbReference type="PANTHER" id="PTHR30329">
    <property type="entry name" value="STATOR ELEMENT OF FLAGELLAR MOTOR COMPLEX"/>
    <property type="match status" value="1"/>
</dbReference>